<dbReference type="EMBL" id="BMLK01000015">
    <property type="protein sequence ID" value="GGN54852.1"/>
    <property type="molecule type" value="Genomic_DNA"/>
</dbReference>
<name>A0ABQ2JT60_9SPHN</name>
<dbReference type="Proteomes" id="UP000605099">
    <property type="component" value="Unassembled WGS sequence"/>
</dbReference>
<comment type="similarity">
    <text evidence="2 11">Belongs to the class-II aminoacyl-tRNA synthetase family.</text>
</comment>
<keyword evidence="6 11" id="KW-0547">Nucleotide-binding</keyword>
<feature type="domain" description="DALR anticodon binding" evidence="13">
    <location>
        <begin position="738"/>
        <end position="819"/>
    </location>
</feature>
<comment type="subcellular location">
    <subcellularLocation>
        <location evidence="1 11">Cytoplasm</location>
    </subcellularLocation>
</comment>
<dbReference type="Pfam" id="PF05746">
    <property type="entry name" value="DALR_1"/>
    <property type="match status" value="1"/>
</dbReference>
<evidence type="ECO:0000256" key="10">
    <source>
        <dbReference type="ARBA" id="ARBA00047937"/>
    </source>
</evidence>
<reference evidence="15" key="1">
    <citation type="journal article" date="2019" name="Int. J. Syst. Evol. Microbiol.">
        <title>The Global Catalogue of Microorganisms (GCM) 10K type strain sequencing project: providing services to taxonomists for standard genome sequencing and annotation.</title>
        <authorList>
            <consortium name="The Broad Institute Genomics Platform"/>
            <consortium name="The Broad Institute Genome Sequencing Center for Infectious Disease"/>
            <person name="Wu L."/>
            <person name="Ma J."/>
        </authorList>
    </citation>
    <scope>NUCLEOTIDE SEQUENCE [LARGE SCALE GENOMIC DNA]</scope>
    <source>
        <strain evidence="15">CGMCC 1.6784</strain>
    </source>
</reference>
<dbReference type="Pfam" id="PF02092">
    <property type="entry name" value="tRNA_synt_2f"/>
    <property type="match status" value="1"/>
</dbReference>
<dbReference type="PANTHER" id="PTHR30075:SF2">
    <property type="entry name" value="GLYCINE--TRNA LIGASE, CHLOROPLASTIC_MITOCHONDRIAL 2"/>
    <property type="match status" value="1"/>
</dbReference>
<keyword evidence="5 11" id="KW-0436">Ligase</keyword>
<evidence type="ECO:0000256" key="2">
    <source>
        <dbReference type="ARBA" id="ARBA00008226"/>
    </source>
</evidence>
<evidence type="ECO:0000256" key="8">
    <source>
        <dbReference type="ARBA" id="ARBA00022917"/>
    </source>
</evidence>
<organism evidence="14 15">
    <name type="scientific">Novosphingobium indicum</name>
    <dbReference type="NCBI Taxonomy" id="462949"/>
    <lineage>
        <taxon>Bacteria</taxon>
        <taxon>Pseudomonadati</taxon>
        <taxon>Pseudomonadota</taxon>
        <taxon>Alphaproteobacteria</taxon>
        <taxon>Sphingomonadales</taxon>
        <taxon>Sphingomonadaceae</taxon>
        <taxon>Novosphingobium</taxon>
    </lineage>
</organism>
<keyword evidence="9 11" id="KW-0030">Aminoacyl-tRNA synthetase</keyword>
<dbReference type="NCBIfam" id="TIGR00211">
    <property type="entry name" value="glyS"/>
    <property type="match status" value="1"/>
</dbReference>
<accession>A0ABQ2JT60</accession>
<evidence type="ECO:0000313" key="15">
    <source>
        <dbReference type="Proteomes" id="UP000605099"/>
    </source>
</evidence>
<evidence type="ECO:0000256" key="4">
    <source>
        <dbReference type="ARBA" id="ARBA00022490"/>
    </source>
</evidence>
<dbReference type="InterPro" id="IPR008909">
    <property type="entry name" value="DALR_anticod-bd"/>
</dbReference>
<evidence type="ECO:0000256" key="12">
    <source>
        <dbReference type="SAM" id="MobiDB-lite"/>
    </source>
</evidence>
<dbReference type="RefSeq" id="WP_188821017.1">
    <property type="nucleotide sequence ID" value="NZ_BMLK01000015.1"/>
</dbReference>
<dbReference type="EC" id="6.1.1.14" evidence="11"/>
<comment type="caution">
    <text evidence="14">The sequence shown here is derived from an EMBL/GenBank/DDBJ whole genome shotgun (WGS) entry which is preliminary data.</text>
</comment>
<feature type="region of interest" description="Disordered" evidence="12">
    <location>
        <begin position="378"/>
        <end position="410"/>
    </location>
</feature>
<feature type="compositionally biased region" description="Low complexity" evidence="12">
    <location>
        <begin position="389"/>
        <end position="407"/>
    </location>
</feature>
<comment type="subunit">
    <text evidence="3 11">Tetramer of two alpha and two beta subunits.</text>
</comment>
<dbReference type="PRINTS" id="PR01045">
    <property type="entry name" value="TRNASYNTHGB"/>
</dbReference>
<gene>
    <name evidence="11" type="primary">glyS</name>
    <name evidence="14" type="ORF">GCM10011349_30930</name>
</gene>
<evidence type="ECO:0000259" key="13">
    <source>
        <dbReference type="Pfam" id="PF05746"/>
    </source>
</evidence>
<evidence type="ECO:0000256" key="1">
    <source>
        <dbReference type="ARBA" id="ARBA00004496"/>
    </source>
</evidence>
<comment type="catalytic activity">
    <reaction evidence="10 11">
        <text>tRNA(Gly) + glycine + ATP = glycyl-tRNA(Gly) + AMP + diphosphate</text>
        <dbReference type="Rhea" id="RHEA:16013"/>
        <dbReference type="Rhea" id="RHEA-COMP:9664"/>
        <dbReference type="Rhea" id="RHEA-COMP:9683"/>
        <dbReference type="ChEBI" id="CHEBI:30616"/>
        <dbReference type="ChEBI" id="CHEBI:33019"/>
        <dbReference type="ChEBI" id="CHEBI:57305"/>
        <dbReference type="ChEBI" id="CHEBI:78442"/>
        <dbReference type="ChEBI" id="CHEBI:78522"/>
        <dbReference type="ChEBI" id="CHEBI:456215"/>
        <dbReference type="EC" id="6.1.1.14"/>
    </reaction>
</comment>
<protein>
    <recommendedName>
        <fullName evidence="11">Glycine--tRNA ligase beta subunit</fullName>
        <ecNumber evidence="11">6.1.1.14</ecNumber>
    </recommendedName>
    <alternativeName>
        <fullName evidence="11">Glycyl-tRNA synthetase beta subunit</fullName>
        <shortName evidence="11">GlyRS</shortName>
    </alternativeName>
</protein>
<proteinExistence type="inferred from homology"/>
<dbReference type="SUPFAM" id="SSF109604">
    <property type="entry name" value="HD-domain/PDEase-like"/>
    <property type="match status" value="1"/>
</dbReference>
<sequence length="828" mass="90449">MTDFLLELRSEEIPARMQAGARADLEKLFRKEMDAAGVALGHIIVWSTPRRLALIAKDLPETTEAVREETKGPATSAPEQALEGFLRKTGLTRDQLEVRDIKGKQTYFAVVEKPGRAVKDVLAEAIPAIVRAFPWPKSQRWGSASISTESLRWVRPLSGIVAIFGEELVECEVGGIRSGYTTRGHRFHAPGEITIGGEHDYASKLSACHVIVDHEERQNLIRDEARNAAEAAGLTLVEDEGLVIENAGLTEWPVPLLGRFDEAFLEVPPEVIQLTARVNQKYFVCEKDGKLANAFVCTANIDASDGGEAIVAGNRKVLAARLSDARFFWEQDKKTRLSEHAEKLGRITFHEKLGTVADKVERVAKLARWLVEEGIVGDTTARHPREGGEPASSSSPAASGAPASAGATKEELADQAELAARLCKADLVTEMVGEFPELQGLMGGYYARAEGLSDAAADAIRDHYKPVGQGDEVPTAPVTVAVSLADKLDTIAGFFSIGEKPTGSKDPFALRRSALGFVRATLDCGLRYSLKDVLVAARHIAIECERDRQIDVLTARFLQEHDYAVMKVGELEAAQDQSFNHIVGLWREMEKASHRLPLTEAQARNLAEAYAAKEAQVTYQSVWFVVEEMQNFFADRLKVQQKEAGVRHDLIDAVFALGGEDDLVRLLARVHALQAFVASEDGTNLLAGYKRAANILKKEDWKGSGKSEGIERTGEEDPLALVDDPDLAPIIAAEFAAHNSLSYTPEPAEKALIEALDQAEPQAADAVEKEDFAAAMAALASLRKPIDAFFEEVTVNDSDPNKRTARLVLLDRFRAAVHNVADFSRIEG</sequence>
<evidence type="ECO:0000256" key="6">
    <source>
        <dbReference type="ARBA" id="ARBA00022741"/>
    </source>
</evidence>
<dbReference type="InterPro" id="IPR006194">
    <property type="entry name" value="Gly-tRNA-synth_heterodimer"/>
</dbReference>
<keyword evidence="7 11" id="KW-0067">ATP-binding</keyword>
<dbReference type="PANTHER" id="PTHR30075">
    <property type="entry name" value="GLYCYL-TRNA SYNTHETASE"/>
    <property type="match status" value="1"/>
</dbReference>
<evidence type="ECO:0000256" key="3">
    <source>
        <dbReference type="ARBA" id="ARBA00011209"/>
    </source>
</evidence>
<evidence type="ECO:0000256" key="7">
    <source>
        <dbReference type="ARBA" id="ARBA00022840"/>
    </source>
</evidence>
<keyword evidence="15" id="KW-1185">Reference proteome</keyword>
<evidence type="ECO:0000313" key="14">
    <source>
        <dbReference type="EMBL" id="GGN54852.1"/>
    </source>
</evidence>
<dbReference type="HAMAP" id="MF_00255">
    <property type="entry name" value="Gly_tRNA_synth_beta"/>
    <property type="match status" value="1"/>
</dbReference>
<keyword evidence="8 11" id="KW-0648">Protein biosynthesis</keyword>
<evidence type="ECO:0000256" key="11">
    <source>
        <dbReference type="HAMAP-Rule" id="MF_00255"/>
    </source>
</evidence>
<keyword evidence="4 11" id="KW-0963">Cytoplasm</keyword>
<dbReference type="PROSITE" id="PS50861">
    <property type="entry name" value="AA_TRNA_LIGASE_II_GLYAB"/>
    <property type="match status" value="1"/>
</dbReference>
<evidence type="ECO:0000256" key="5">
    <source>
        <dbReference type="ARBA" id="ARBA00022598"/>
    </source>
</evidence>
<dbReference type="InterPro" id="IPR015944">
    <property type="entry name" value="Gly-tRNA-synth_bsu"/>
</dbReference>
<evidence type="ECO:0000256" key="9">
    <source>
        <dbReference type="ARBA" id="ARBA00023146"/>
    </source>
</evidence>